<dbReference type="Pfam" id="PF10098">
    <property type="entry name" value="DUF2336"/>
    <property type="match status" value="1"/>
</dbReference>
<gene>
    <name evidence="1" type="ORF">A8950_2686</name>
</gene>
<keyword evidence="2" id="KW-1185">Reference proteome</keyword>
<dbReference type="EMBL" id="SNYW01000010">
    <property type="protein sequence ID" value="TDQ80818.1"/>
    <property type="molecule type" value="Genomic_DNA"/>
</dbReference>
<protein>
    <submittedName>
        <fullName evidence="1">Uncharacterized protein (DUF2336 family)</fullName>
    </submittedName>
</protein>
<dbReference type="OrthoDB" id="8194627at2"/>
<accession>A0A4R6WQA9</accession>
<dbReference type="Proteomes" id="UP000295783">
    <property type="component" value="Unassembled WGS sequence"/>
</dbReference>
<evidence type="ECO:0000313" key="2">
    <source>
        <dbReference type="Proteomes" id="UP000295783"/>
    </source>
</evidence>
<evidence type="ECO:0000313" key="1">
    <source>
        <dbReference type="EMBL" id="TDQ80818.1"/>
    </source>
</evidence>
<dbReference type="AlphaFoldDB" id="A0A4R6WQA9"/>
<reference evidence="1 2" key="1">
    <citation type="submission" date="2019-03" db="EMBL/GenBank/DDBJ databases">
        <title>Genomic Encyclopedia of Type Strains, Phase III (KMG-III): the genomes of soil and plant-associated and newly described type strains.</title>
        <authorList>
            <person name="Whitman W."/>
        </authorList>
    </citation>
    <scope>NUCLEOTIDE SEQUENCE [LARGE SCALE GENOMIC DNA]</scope>
    <source>
        <strain evidence="1 2">CGMCC 1.7660</strain>
    </source>
</reference>
<sequence length="376" mass="42384">MKTVIATDIRKLVDLARDKSSQGRASLVSAIGDLMDDSGRILTLQEKALMNDILKKLIQDVARPIRKALAEKLAQSHNAPHEVVSLLANDEFDIASPVLLNSDLLSDEDLVEIVRHRTLSHRLAIAMRRSVSTLVSDALVGTNSVDVIKALLENHGAQISDATMAYLVQQSENVDEFQEPLLRRSDLPVDLSKKMYVWVSAALRQYIVENFPVDKSELDLTVAKVAEEVSNQDELRRGDDAAMALAEQLARRNELTADMLVKTLRRGEIALFEAMLAQMLSLRPQVARKLIYEDGGEGLVIGCRACNINRTDFTALFLMLQRARPNELANNPYQLSRSMEMFDRLKPETARKVVERWKINPYFLKSIRRLEQRPRG</sequence>
<comment type="caution">
    <text evidence="1">The sequence shown here is derived from an EMBL/GenBank/DDBJ whole genome shotgun (WGS) entry which is preliminary data.</text>
</comment>
<proteinExistence type="predicted"/>
<name>A0A4R6WQA9_9PROT</name>
<dbReference type="InterPro" id="IPR019285">
    <property type="entry name" value="DUF2336"/>
</dbReference>
<organism evidence="1 2">
    <name type="scientific">Dongia mobilis</name>
    <dbReference type="NCBI Taxonomy" id="578943"/>
    <lineage>
        <taxon>Bacteria</taxon>
        <taxon>Pseudomonadati</taxon>
        <taxon>Pseudomonadota</taxon>
        <taxon>Alphaproteobacteria</taxon>
        <taxon>Rhodospirillales</taxon>
        <taxon>Dongiaceae</taxon>
        <taxon>Dongia</taxon>
    </lineage>
</organism>
<dbReference type="RefSeq" id="WP_133614162.1">
    <property type="nucleotide sequence ID" value="NZ_SNYW01000010.1"/>
</dbReference>